<feature type="binding site" evidence="15">
    <location>
        <position position="450"/>
    </location>
    <ligand>
        <name>Mg(2+)</name>
        <dbReference type="ChEBI" id="CHEBI:18420"/>
    </ligand>
</feature>
<feature type="modified residue" description="N6-carboxylysine" evidence="15">
    <location>
        <position position="129"/>
    </location>
</feature>
<dbReference type="PANTHER" id="PTHR21000:SF5">
    <property type="entry name" value="DIHYDROXY-ACID DEHYDRATASE, MITOCHONDRIAL"/>
    <property type="match status" value="1"/>
</dbReference>
<sequence>MTTGKDLRIRSKVISEGVNRMPNRAMLRAVGFDDEDFRKPMIGVASTWSEVTPCNMHIDGLAAAAKQGARENGGAPLIFNTITVSDGISMGHGGMLFSLPSREAIADSIEIVAGAERFDGLVAIGGCDKNTPACLMAIGRMNIPSVYVYGGTIQPGRLDGRDIDIVSAFEAVGQYHDGQITDERFRQIECSACPGPGACGGMYTANTMAAAAEAMGMSLPGSSSTPAVSPAKADECARAGGQVVALLEQSIYPRDIMTKKAFENAITVVMALGGSTNAFLHLLAIAHSAGVDLSLDDFERIRLRVPHLADLKPSGKHVMQDLNEIGGVPGVMKLLLAEGLLHGDCLTVTGKTLAENLAEAPPLRDDQDIIRPLNDPLKPNGPLVVLRGNLAPDGAVAKMSGMKKLRFTGPAKVFDSEEAATEAILKDEIQKGDVLVIRYCGPKGGPGMPEMLSVTALIVGKGLGGEVALMTDGRFSGGSHGFVVGHVSPEAQVGGPIALLKNGDIVTIDSETQRISFDVTEEERHAREQAWVQPPLKVSSGALAKYARLVASASKGAVTDLFEFEEGDPCRNSGISTE</sequence>
<evidence type="ECO:0000313" key="19">
    <source>
        <dbReference type="Proteomes" id="UP000564644"/>
    </source>
</evidence>
<dbReference type="GO" id="GO:0009097">
    <property type="term" value="P:isoleucine biosynthetic process"/>
    <property type="evidence" value="ECO:0007669"/>
    <property type="project" value="UniProtKB-UniRule"/>
</dbReference>
<keyword evidence="8 15" id="KW-0411">Iron-sulfur</keyword>
<comment type="function">
    <text evidence="15">Functions in the biosynthesis of branched-chain amino acids. Catalyzes the dehydration of (2R,3R)-2,3-dihydroxy-3-methylpentanoate (2,3-dihydroxy-3-methylvalerate) into 2-oxo-3-methylpentanoate (2-oxo-3-methylvalerate) and of (2R)-2,3-dihydroxy-3-methylbutanoate (2,3-dihydroxyisovalerate) into 2-oxo-3-methylbutanoate (2-oxoisovalerate), the penultimate precursor to L-isoleucine and L-valine, respectively.</text>
</comment>
<comment type="subunit">
    <text evidence="15">Homodimer.</text>
</comment>
<organism evidence="18 19">
    <name type="scientific">Cohnella zeiphila</name>
    <dbReference type="NCBI Taxonomy" id="2761120"/>
    <lineage>
        <taxon>Bacteria</taxon>
        <taxon>Bacillati</taxon>
        <taxon>Bacillota</taxon>
        <taxon>Bacilli</taxon>
        <taxon>Bacillales</taxon>
        <taxon>Paenibacillaceae</taxon>
        <taxon>Cohnella</taxon>
    </lineage>
</organism>
<dbReference type="PROSITE" id="PS00886">
    <property type="entry name" value="ILVD_EDD_1"/>
    <property type="match status" value="1"/>
</dbReference>
<evidence type="ECO:0000256" key="2">
    <source>
        <dbReference type="ARBA" id="ARBA00006486"/>
    </source>
</evidence>
<comment type="caution">
    <text evidence="15">Lacks conserved residue(s) required for the propagation of feature annotation.</text>
</comment>
<comment type="pathway">
    <text evidence="13 15">Amino-acid biosynthesis; L-isoleucine biosynthesis; L-isoleucine from 2-oxobutanoate: step 3/4.</text>
</comment>
<evidence type="ECO:0000256" key="1">
    <source>
        <dbReference type="ARBA" id="ARBA00001946"/>
    </source>
</evidence>
<proteinExistence type="inferred from homology"/>
<accession>A0A7X0VXD7</accession>
<feature type="active site" description="Proton acceptor" evidence="15">
    <location>
        <position position="476"/>
    </location>
</feature>
<dbReference type="InterPro" id="IPR000581">
    <property type="entry name" value="ILV_EDD_N"/>
</dbReference>
<evidence type="ECO:0000256" key="12">
    <source>
        <dbReference type="ARBA" id="ARBA00029436"/>
    </source>
</evidence>
<dbReference type="SUPFAM" id="SSF143975">
    <property type="entry name" value="IlvD/EDD N-terminal domain-like"/>
    <property type="match status" value="1"/>
</dbReference>
<dbReference type="NCBIfam" id="TIGR00110">
    <property type="entry name" value="ilvD"/>
    <property type="match status" value="1"/>
</dbReference>
<comment type="catalytic activity">
    <reaction evidence="15">
        <text>(2R,3R)-2,3-dihydroxy-3-methylpentanoate = (S)-3-methyl-2-oxopentanoate + H2O</text>
        <dbReference type="Rhea" id="RHEA:27694"/>
        <dbReference type="ChEBI" id="CHEBI:15377"/>
        <dbReference type="ChEBI" id="CHEBI:35146"/>
        <dbReference type="ChEBI" id="CHEBI:49258"/>
        <dbReference type="EC" id="4.2.1.9"/>
    </reaction>
</comment>
<keyword evidence="3 15" id="KW-0028">Amino-acid biosynthesis</keyword>
<keyword evidence="4 15" id="KW-0001">2Fe-2S</keyword>
<dbReference type="GO" id="GO:0009099">
    <property type="term" value="P:L-valine biosynthetic process"/>
    <property type="evidence" value="ECO:0007669"/>
    <property type="project" value="UniProtKB-UniRule"/>
</dbReference>
<evidence type="ECO:0000313" key="18">
    <source>
        <dbReference type="EMBL" id="MBB6733911.1"/>
    </source>
</evidence>
<feature type="binding site" evidence="15">
    <location>
        <position position="86"/>
    </location>
    <ligand>
        <name>Mg(2+)</name>
        <dbReference type="ChEBI" id="CHEBI:18420"/>
    </ligand>
</feature>
<dbReference type="EMBL" id="JACJVO010000031">
    <property type="protein sequence ID" value="MBB6733911.1"/>
    <property type="molecule type" value="Genomic_DNA"/>
</dbReference>
<evidence type="ECO:0000259" key="16">
    <source>
        <dbReference type="Pfam" id="PF00920"/>
    </source>
</evidence>
<evidence type="ECO:0000256" key="10">
    <source>
        <dbReference type="ARBA" id="ARBA00023304"/>
    </source>
</evidence>
<dbReference type="PANTHER" id="PTHR21000">
    <property type="entry name" value="DIHYDROXY-ACID DEHYDRATASE DAD"/>
    <property type="match status" value="1"/>
</dbReference>
<dbReference type="Proteomes" id="UP000564644">
    <property type="component" value="Unassembled WGS sequence"/>
</dbReference>
<feature type="binding site" evidence="15">
    <location>
        <position position="128"/>
    </location>
    <ligand>
        <name>Mg(2+)</name>
        <dbReference type="ChEBI" id="CHEBI:18420"/>
    </ligand>
</feature>
<dbReference type="GO" id="GO:0004160">
    <property type="term" value="F:dihydroxy-acid dehydratase activity"/>
    <property type="evidence" value="ECO:0007669"/>
    <property type="project" value="UniProtKB-UniRule"/>
</dbReference>
<dbReference type="GO" id="GO:0051537">
    <property type="term" value="F:2 iron, 2 sulfur cluster binding"/>
    <property type="evidence" value="ECO:0007669"/>
    <property type="project" value="UniProtKB-UniRule"/>
</dbReference>
<dbReference type="InterPro" id="IPR037237">
    <property type="entry name" value="IlvD/EDD_N"/>
</dbReference>
<dbReference type="FunFam" id="3.50.30.80:FF:000001">
    <property type="entry name" value="Dihydroxy-acid dehydratase"/>
    <property type="match status" value="1"/>
</dbReference>
<dbReference type="UniPathway" id="UPA00049">
    <property type="reaction ID" value="UER00061"/>
</dbReference>
<dbReference type="EC" id="4.2.1.9" evidence="14 15"/>
<evidence type="ECO:0000256" key="4">
    <source>
        <dbReference type="ARBA" id="ARBA00022714"/>
    </source>
</evidence>
<dbReference type="RefSeq" id="WP_185131562.1">
    <property type="nucleotide sequence ID" value="NZ_JACJVO010000031.1"/>
</dbReference>
<dbReference type="PROSITE" id="PS00887">
    <property type="entry name" value="ILVD_EDD_2"/>
    <property type="match status" value="1"/>
</dbReference>
<dbReference type="AlphaFoldDB" id="A0A7X0VXD7"/>
<evidence type="ECO:0000256" key="5">
    <source>
        <dbReference type="ARBA" id="ARBA00022723"/>
    </source>
</evidence>
<evidence type="ECO:0000256" key="13">
    <source>
        <dbReference type="ARBA" id="ARBA00029437"/>
    </source>
</evidence>
<reference evidence="18 19" key="1">
    <citation type="submission" date="2020-08" db="EMBL/GenBank/DDBJ databases">
        <title>Cohnella phylogeny.</title>
        <authorList>
            <person name="Dunlap C."/>
        </authorList>
    </citation>
    <scope>NUCLEOTIDE SEQUENCE [LARGE SCALE GENOMIC DNA]</scope>
    <source>
        <strain evidence="18 19">CBP 2801</strain>
    </source>
</reference>
<feature type="binding site" evidence="15">
    <location>
        <position position="54"/>
    </location>
    <ligand>
        <name>[2Fe-2S] cluster</name>
        <dbReference type="ChEBI" id="CHEBI:190135"/>
    </ligand>
</feature>
<dbReference type="Gene3D" id="3.50.30.80">
    <property type="entry name" value="IlvD/EDD C-terminal domain-like"/>
    <property type="match status" value="1"/>
</dbReference>
<dbReference type="InterPro" id="IPR042096">
    <property type="entry name" value="Dihydro-acid_dehy_C"/>
</dbReference>
<feature type="binding site" description="via carbamate group" evidence="15">
    <location>
        <position position="129"/>
    </location>
    <ligand>
        <name>Mg(2+)</name>
        <dbReference type="ChEBI" id="CHEBI:18420"/>
    </ligand>
</feature>
<dbReference type="GO" id="GO:0000287">
    <property type="term" value="F:magnesium ion binding"/>
    <property type="evidence" value="ECO:0007669"/>
    <property type="project" value="UniProtKB-UniRule"/>
</dbReference>
<evidence type="ECO:0000256" key="6">
    <source>
        <dbReference type="ARBA" id="ARBA00022842"/>
    </source>
</evidence>
<dbReference type="UniPathway" id="UPA00047">
    <property type="reaction ID" value="UER00057"/>
</dbReference>
<comment type="similarity">
    <text evidence="2 15">Belongs to the IlvD/Edd family.</text>
</comment>
<dbReference type="Pfam" id="PF24877">
    <property type="entry name" value="ILV_EDD_C"/>
    <property type="match status" value="1"/>
</dbReference>
<comment type="pathway">
    <text evidence="12 15">Amino-acid biosynthesis; L-valine biosynthesis; L-valine from pyruvate: step 3/4.</text>
</comment>
<dbReference type="InterPro" id="IPR020558">
    <property type="entry name" value="DiOHA_6PGluconate_deHydtase_CS"/>
</dbReference>
<dbReference type="InterPro" id="IPR004404">
    <property type="entry name" value="DihydroxyA_deHydtase"/>
</dbReference>
<evidence type="ECO:0000256" key="8">
    <source>
        <dbReference type="ARBA" id="ARBA00023014"/>
    </source>
</evidence>
<evidence type="ECO:0000256" key="7">
    <source>
        <dbReference type="ARBA" id="ARBA00023004"/>
    </source>
</evidence>
<comment type="catalytic activity">
    <reaction evidence="11">
        <text>(2R)-2,3-dihydroxy-3-methylbutanoate = 3-methyl-2-oxobutanoate + H2O</text>
        <dbReference type="Rhea" id="RHEA:24809"/>
        <dbReference type="ChEBI" id="CHEBI:11851"/>
        <dbReference type="ChEBI" id="CHEBI:15377"/>
        <dbReference type="ChEBI" id="CHEBI:49072"/>
        <dbReference type="EC" id="4.2.1.9"/>
    </reaction>
    <physiologicalReaction direction="left-to-right" evidence="11">
        <dbReference type="Rhea" id="RHEA:24810"/>
    </physiologicalReaction>
</comment>
<comment type="caution">
    <text evidence="18">The sequence shown here is derived from an EMBL/GenBank/DDBJ whole genome shotgun (WGS) entry which is preliminary data.</text>
</comment>
<dbReference type="InterPro" id="IPR056740">
    <property type="entry name" value="ILV_EDD_C"/>
</dbReference>
<evidence type="ECO:0000256" key="14">
    <source>
        <dbReference type="ARBA" id="ARBA00029490"/>
    </source>
</evidence>
<evidence type="ECO:0000256" key="3">
    <source>
        <dbReference type="ARBA" id="ARBA00022605"/>
    </source>
</evidence>
<gene>
    <name evidence="15 18" type="primary">ilvD</name>
    <name evidence="18" type="ORF">H7C18_23585</name>
</gene>
<keyword evidence="10 15" id="KW-0100">Branched-chain amino acid biosynthesis</keyword>
<keyword evidence="5 15" id="KW-0479">Metal-binding</keyword>
<evidence type="ECO:0000256" key="15">
    <source>
        <dbReference type="HAMAP-Rule" id="MF_00012"/>
    </source>
</evidence>
<dbReference type="Pfam" id="PF00920">
    <property type="entry name" value="ILVD_EDD_N"/>
    <property type="match status" value="1"/>
</dbReference>
<keyword evidence="6 15" id="KW-0460">Magnesium</keyword>
<dbReference type="HAMAP" id="MF_00012">
    <property type="entry name" value="IlvD"/>
    <property type="match status" value="1"/>
</dbReference>
<evidence type="ECO:0000259" key="17">
    <source>
        <dbReference type="Pfam" id="PF24877"/>
    </source>
</evidence>
<keyword evidence="9 15" id="KW-0456">Lyase</keyword>
<dbReference type="InterPro" id="IPR050165">
    <property type="entry name" value="DHAD_IlvD/Edd"/>
</dbReference>
<keyword evidence="19" id="KW-1185">Reference proteome</keyword>
<dbReference type="NCBIfam" id="NF002068">
    <property type="entry name" value="PRK00911.1"/>
    <property type="match status" value="1"/>
</dbReference>
<feature type="domain" description="Dihydroxy-acid/6-phosphogluconate dehydratase N-terminal" evidence="16">
    <location>
        <begin position="39"/>
        <end position="356"/>
    </location>
</feature>
<comment type="cofactor">
    <cofactor evidence="1 15">
        <name>Mg(2+)</name>
        <dbReference type="ChEBI" id="CHEBI:18420"/>
    </cofactor>
</comment>
<comment type="cofactor">
    <cofactor evidence="15">
        <name>[2Fe-2S] cluster</name>
        <dbReference type="ChEBI" id="CHEBI:190135"/>
    </cofactor>
    <text evidence="15">Binds 1 [2Fe-2S] cluster per subunit. This cluster acts as a Lewis acid cofactor.</text>
</comment>
<evidence type="ECO:0000256" key="9">
    <source>
        <dbReference type="ARBA" id="ARBA00023239"/>
    </source>
</evidence>
<dbReference type="SUPFAM" id="SSF52016">
    <property type="entry name" value="LeuD/IlvD-like"/>
    <property type="match status" value="1"/>
</dbReference>
<name>A0A7X0VXD7_9BACL</name>
<evidence type="ECO:0000256" key="11">
    <source>
        <dbReference type="ARBA" id="ARBA00029304"/>
    </source>
</evidence>
<feature type="domain" description="Dihydroxy-acid/6-phosphogluconate dehydratase C-terminal" evidence="17">
    <location>
        <begin position="368"/>
        <end position="557"/>
    </location>
</feature>
<keyword evidence="7 15" id="KW-0408">Iron</keyword>
<protein>
    <recommendedName>
        <fullName evidence="14 15">Dihydroxy-acid dehydratase</fullName>
        <shortName evidence="15">DAD</shortName>
        <ecNumber evidence="14 15">4.2.1.9</ecNumber>
    </recommendedName>
</protein>